<protein>
    <recommendedName>
        <fullName evidence="3">Bacillithiol system redox-active protein YtxJ</fullName>
    </recommendedName>
</protein>
<evidence type="ECO:0008006" key="3">
    <source>
        <dbReference type="Google" id="ProtNLM"/>
    </source>
</evidence>
<keyword evidence="2" id="KW-1185">Reference proteome</keyword>
<dbReference type="Gene3D" id="3.40.30.10">
    <property type="entry name" value="Glutaredoxin"/>
    <property type="match status" value="1"/>
</dbReference>
<comment type="caution">
    <text evidence="1">The sequence shown here is derived from an EMBL/GenBank/DDBJ whole genome shotgun (WGS) entry which is preliminary data.</text>
</comment>
<dbReference type="AlphaFoldDB" id="A0A9X2AEC1"/>
<reference evidence="1" key="1">
    <citation type="submission" date="2022-03" db="EMBL/GenBank/DDBJ databases">
        <title>Draft Genome Sequence of Firmicute Strain S0AB, a Heterotrophic Iron/Sulfur-Oxidizing Extreme Acidophile.</title>
        <authorList>
            <person name="Vergara E."/>
            <person name="Pakostova E."/>
            <person name="Johnson D.B."/>
            <person name="Holmes D.S."/>
        </authorList>
    </citation>
    <scope>NUCLEOTIDE SEQUENCE</scope>
    <source>
        <strain evidence="1">S0AB</strain>
    </source>
</reference>
<name>A0A9X2AEC1_9BACL</name>
<dbReference type="EMBL" id="JALBUF010000003">
    <property type="protein sequence ID" value="MCI0183192.1"/>
    <property type="molecule type" value="Genomic_DNA"/>
</dbReference>
<sequence length="111" mass="12497">MIEVSTENEWQEQVSHVMTPYLLFKHSTTCPISAGAYREVVRFDQRGELPIYLVKVIESRPLSLQLADVFHVPHASPQVILMNKGNPVWNTSHGRITEKNLLAAVSSVSNL</sequence>
<dbReference type="Pfam" id="PF11009">
    <property type="entry name" value="BrxC"/>
    <property type="match status" value="1"/>
</dbReference>
<dbReference type="InterPro" id="IPR022551">
    <property type="entry name" value="BrxC"/>
</dbReference>
<dbReference type="NCBIfam" id="TIGR04019">
    <property type="entry name" value="B_thiol_YtxJ"/>
    <property type="match status" value="1"/>
</dbReference>
<gene>
    <name evidence="1" type="ORF">MM817_01462</name>
</gene>
<organism evidence="1 2">
    <name type="scientific">Sulfoacidibacillus ferrooxidans</name>
    <dbReference type="NCBI Taxonomy" id="2005001"/>
    <lineage>
        <taxon>Bacteria</taxon>
        <taxon>Bacillati</taxon>
        <taxon>Bacillota</taxon>
        <taxon>Bacilli</taxon>
        <taxon>Bacillales</taxon>
        <taxon>Alicyclobacillaceae</taxon>
        <taxon>Sulfoacidibacillus</taxon>
    </lineage>
</organism>
<dbReference type="RefSeq" id="WP_241713115.1">
    <property type="nucleotide sequence ID" value="NZ_JALBUF010000003.1"/>
</dbReference>
<dbReference type="Proteomes" id="UP001139263">
    <property type="component" value="Unassembled WGS sequence"/>
</dbReference>
<proteinExistence type="predicted"/>
<evidence type="ECO:0000313" key="1">
    <source>
        <dbReference type="EMBL" id="MCI0183192.1"/>
    </source>
</evidence>
<evidence type="ECO:0000313" key="2">
    <source>
        <dbReference type="Proteomes" id="UP001139263"/>
    </source>
</evidence>
<accession>A0A9X2AEC1</accession>